<dbReference type="eggNOG" id="ENOG5031E10">
    <property type="taxonomic scope" value="Bacteria"/>
</dbReference>
<dbReference type="Proteomes" id="UP000000812">
    <property type="component" value="Chromosome"/>
</dbReference>
<evidence type="ECO:0000313" key="2">
    <source>
        <dbReference type="Proteomes" id="UP000000812"/>
    </source>
</evidence>
<proteinExistence type="predicted"/>
<name>Q9PE43_XYLFA</name>
<dbReference type="EMBL" id="AE003849">
    <property type="protein sequence ID" value="AAF83995.1"/>
    <property type="molecule type" value="Genomic_DNA"/>
</dbReference>
<gene>
    <name evidence="1" type="ordered locus">XF_1185</name>
</gene>
<dbReference type="KEGG" id="xfa:XF_1185"/>
<dbReference type="PIR" id="E82713">
    <property type="entry name" value="E82713"/>
</dbReference>
<sequence length="266" mass="30470">MQPCYRFHIETQHLYPKKTCSRHYSRYKVSKKVPDLKIQRKQRLYVGNILAIVKLLSLRYGRGIDSASVVWSRCVGDAPRNADRSIGDHRSGEYETMAYAFPWTTLTIPGIACMKRIQALVVLSLLFIANAQAQQGTLFCPQLPTTSKLHWDQNVGIGFLFCKASNEEGRMVLGVILTTRDPNIPMTRNHRAEKSQIGSEKFYWYKLDLGIKNTPSQENRRITVVTLGRKRYAQMWIDAQDEQELVMMQFVISKLDLESASLALLP</sequence>
<reference evidence="1 2" key="1">
    <citation type="journal article" date="2000" name="Nature">
        <title>The genome sequence of the plant pathogen Xylella fastidiosa.</title>
        <authorList>
            <person name="Simpson A.J."/>
            <person name="Reinach F.C."/>
            <person name="Arruda P."/>
            <person name="Abreu F.A."/>
            <person name="Acencio M."/>
            <person name="Alvarenga R."/>
            <person name="Alves L.M."/>
            <person name="Araya J.E."/>
            <person name="Baia G.S."/>
            <person name="Baptista C.S."/>
            <person name="Barros M.H."/>
            <person name="Bonaccorsi E.D."/>
            <person name="Bordin S."/>
            <person name="Bove J.M."/>
            <person name="Briones M.R."/>
            <person name="Bueno M.R."/>
            <person name="Camargo A.A."/>
            <person name="Camargo L.E."/>
            <person name="Carraro D.M."/>
            <person name="Carrer H."/>
            <person name="Colauto N.B."/>
            <person name="Colombo C."/>
            <person name="Costa F.F."/>
            <person name="Costa M.C."/>
            <person name="Costa-Neto C.M."/>
            <person name="Coutinho L.L."/>
            <person name="Cristofani M."/>
            <person name="Dias-Neto E."/>
            <person name="Docena C."/>
            <person name="El-Dorry H."/>
            <person name="Facincani A.P."/>
            <person name="Ferreira A.J."/>
            <person name="Ferreira V.C."/>
            <person name="Ferro J.A."/>
            <person name="Fraga J.S."/>
            <person name="Franca S.C."/>
            <person name="Franco M.C."/>
            <person name="Frohme M."/>
            <person name="Furlan L.R."/>
            <person name="Garnier M."/>
            <person name="Goldman G.H."/>
            <person name="Goldman M.H."/>
            <person name="Gomes S.L."/>
            <person name="Gruber A."/>
            <person name="Ho P.L."/>
            <person name="Hoheisel J.D."/>
            <person name="Junqueira M.L."/>
            <person name="Kemper E.L."/>
            <person name="Kitajima J.P."/>
            <person name="Krieger J.E."/>
            <person name="Kuramae E.E."/>
            <person name="Laigret F."/>
            <person name="Lambais M.R."/>
            <person name="Leite L.C."/>
            <person name="Lemos E.G."/>
            <person name="Lemos M.V."/>
            <person name="Lopes S.A."/>
            <person name="Lopes C.R."/>
            <person name="Machado J.A."/>
            <person name="Machado M.A."/>
            <person name="Madeira A.M."/>
            <person name="Madeira H.M."/>
            <person name="Marino C.L."/>
            <person name="Marques M.V."/>
            <person name="Martins E.A."/>
            <person name="Martins E.M."/>
            <person name="Matsukuma A.Y."/>
            <person name="Menck C.F."/>
            <person name="Miracca E.C."/>
            <person name="Miyaki C.Y."/>
            <person name="Monteriro-Vitorello C.B."/>
            <person name="Moon D.H."/>
            <person name="Nagai M.A."/>
            <person name="Nascimento A.L."/>
            <person name="Netto L.E."/>
            <person name="Nhani A.Jr."/>
            <person name="Nobrega F.G."/>
            <person name="Nunes L.R."/>
            <person name="Oliveira M.A."/>
            <person name="de Oliveira M.C."/>
            <person name="de Oliveira R.C."/>
            <person name="Palmieri D.A."/>
            <person name="Paris A."/>
            <person name="Peixoto B.R."/>
            <person name="Pereira G.A."/>
            <person name="Pereira H.A.Jr."/>
            <person name="Pesquero J.B."/>
            <person name="Quaggio R.B."/>
            <person name="Roberto P.G."/>
            <person name="Rodrigues V."/>
            <person name="de M Rosa A.J."/>
            <person name="de Rosa V.E.Jr."/>
            <person name="de Sa R.G."/>
            <person name="Santelli R.V."/>
            <person name="Sawasaki H.E."/>
            <person name="da Silva A.C."/>
            <person name="da Silva A.M."/>
            <person name="da Silva F.R."/>
            <person name="da Silva W.A.Jr."/>
            <person name="da Silveira J.F."/>
            <person name="Silvestri M.L."/>
            <person name="Siqueira W.J."/>
            <person name="de Souza A.A."/>
            <person name="de Souza A.P."/>
            <person name="Terenzi M.F."/>
            <person name="Truffi D."/>
            <person name="Tsai S.M."/>
            <person name="Tsuhako M.H."/>
            <person name="Vallada H."/>
            <person name="Van Sluys M.A."/>
            <person name="Verjovski-Almeida S."/>
            <person name="Vettore A.L."/>
            <person name="Zago M.A."/>
            <person name="Zatz M."/>
            <person name="Meidanis J."/>
            <person name="Setubal J.C."/>
        </authorList>
    </citation>
    <scope>NUCLEOTIDE SEQUENCE [LARGE SCALE GENOMIC DNA]</scope>
    <source>
        <strain evidence="1 2">9a5c</strain>
    </source>
</reference>
<organism evidence="1 2">
    <name type="scientific">Xylella fastidiosa (strain 9a5c)</name>
    <dbReference type="NCBI Taxonomy" id="160492"/>
    <lineage>
        <taxon>Bacteria</taxon>
        <taxon>Pseudomonadati</taxon>
        <taxon>Pseudomonadota</taxon>
        <taxon>Gammaproteobacteria</taxon>
        <taxon>Lysobacterales</taxon>
        <taxon>Lysobacteraceae</taxon>
        <taxon>Xylella</taxon>
    </lineage>
</organism>
<dbReference type="AlphaFoldDB" id="Q9PE43"/>
<dbReference type="HOGENOM" id="CLU_1045666_0_0_6"/>
<evidence type="ECO:0000313" key="1">
    <source>
        <dbReference type="EMBL" id="AAF83995.1"/>
    </source>
</evidence>
<accession>Q9PE43</accession>
<protein>
    <submittedName>
        <fullName evidence="1">Uncharacterized protein</fullName>
    </submittedName>
</protein>